<accession>A0ABQ1PZ62</accession>
<comment type="caution">
    <text evidence="2">The sequence shown here is derived from an EMBL/GenBank/DDBJ whole genome shotgun (WGS) entry which is preliminary data.</text>
</comment>
<sequence length="175" mass="19352">MAPVELVAPDPRLHRSWTEVVAEFGGVGATMHGSGWLFESFEDVSLARLERLVEQLRRDGEGLPWTGGVVRCDYLWIVEGDELVGFLALRHSLTDALRRDGGHIGYAVRPSRRGEGIATRALGLALERSAALGLDRVLLTCDDDNEASWRTMLSHGAVLEDVVDGKRRYWIATGR</sequence>
<reference evidence="3" key="1">
    <citation type="journal article" date="2019" name="Int. J. Syst. Evol. Microbiol.">
        <title>The Global Catalogue of Microorganisms (GCM) 10K type strain sequencing project: providing services to taxonomists for standard genome sequencing and annotation.</title>
        <authorList>
            <consortium name="The Broad Institute Genomics Platform"/>
            <consortium name="The Broad Institute Genome Sequencing Center for Infectious Disease"/>
            <person name="Wu L."/>
            <person name="Ma J."/>
        </authorList>
    </citation>
    <scope>NUCLEOTIDE SEQUENCE [LARGE SCALE GENOMIC DNA]</scope>
    <source>
        <strain evidence="3">CCM 7403</strain>
    </source>
</reference>
<dbReference type="PANTHER" id="PTHR39173">
    <property type="entry name" value="ACETYLTRANSFERASE"/>
    <property type="match status" value="1"/>
</dbReference>
<keyword evidence="3" id="KW-1185">Reference proteome</keyword>
<evidence type="ECO:0000259" key="1">
    <source>
        <dbReference type="PROSITE" id="PS51186"/>
    </source>
</evidence>
<dbReference type="PROSITE" id="PS51186">
    <property type="entry name" value="GNAT"/>
    <property type="match status" value="1"/>
</dbReference>
<dbReference type="Proteomes" id="UP000630594">
    <property type="component" value="Unassembled WGS sequence"/>
</dbReference>
<proteinExistence type="predicted"/>
<organism evidence="2 3">
    <name type="scientific">Nocardioides daphniae</name>
    <dbReference type="NCBI Taxonomy" id="402297"/>
    <lineage>
        <taxon>Bacteria</taxon>
        <taxon>Bacillati</taxon>
        <taxon>Actinomycetota</taxon>
        <taxon>Actinomycetes</taxon>
        <taxon>Propionibacteriales</taxon>
        <taxon>Nocardioidaceae</taxon>
        <taxon>Nocardioides</taxon>
    </lineage>
</organism>
<dbReference type="Pfam" id="PF00583">
    <property type="entry name" value="Acetyltransf_1"/>
    <property type="match status" value="1"/>
</dbReference>
<feature type="domain" description="N-acetyltransferase" evidence="1">
    <location>
        <begin position="39"/>
        <end position="175"/>
    </location>
</feature>
<evidence type="ECO:0000313" key="3">
    <source>
        <dbReference type="Proteomes" id="UP000630594"/>
    </source>
</evidence>
<dbReference type="Gene3D" id="3.40.630.30">
    <property type="match status" value="1"/>
</dbReference>
<dbReference type="EMBL" id="BMCK01000001">
    <property type="protein sequence ID" value="GGD07697.1"/>
    <property type="molecule type" value="Genomic_DNA"/>
</dbReference>
<evidence type="ECO:0000313" key="2">
    <source>
        <dbReference type="EMBL" id="GGD07697.1"/>
    </source>
</evidence>
<dbReference type="SUPFAM" id="SSF55729">
    <property type="entry name" value="Acyl-CoA N-acyltransferases (Nat)"/>
    <property type="match status" value="1"/>
</dbReference>
<dbReference type="InterPro" id="IPR000182">
    <property type="entry name" value="GNAT_dom"/>
</dbReference>
<protein>
    <submittedName>
        <fullName evidence="2">Acetyltransferase</fullName>
    </submittedName>
</protein>
<gene>
    <name evidence="2" type="ORF">GCM10007231_03010</name>
</gene>
<name>A0ABQ1PZ62_9ACTN</name>
<dbReference type="RefSeq" id="WP_170213480.1">
    <property type="nucleotide sequence ID" value="NZ_BMCK01000001.1"/>
</dbReference>
<dbReference type="CDD" id="cd04301">
    <property type="entry name" value="NAT_SF"/>
    <property type="match status" value="1"/>
</dbReference>
<dbReference type="PANTHER" id="PTHR39173:SF1">
    <property type="entry name" value="ACETYLTRANSFERASE"/>
    <property type="match status" value="1"/>
</dbReference>
<dbReference type="InterPro" id="IPR016181">
    <property type="entry name" value="Acyl_CoA_acyltransferase"/>
</dbReference>